<feature type="domain" description="Cas12f1-like TNB" evidence="3">
    <location>
        <begin position="56"/>
        <end position="117"/>
    </location>
</feature>
<gene>
    <name evidence="4" type="ORF">B1756_05345</name>
</gene>
<sequence length="179" mass="20864">MMYRRRDHAQDALVRNLVERLYDEGVSAVYVGDIRDVLETHWMPEVNAKTHNFWAYRRFIDRMERVCEEYGIEVLEEAESWTTQECPECGEREDTERNSDLFRCVCGFEGHADLKASQLFLERETGVEVGLMAQPVCLEWDDHEWSETSDSPVRVRPKEERTNRSTRRTVGNVASVGSA</sequence>
<keyword evidence="5" id="KW-1185">Reference proteome</keyword>
<dbReference type="EMBL" id="CP019893">
    <property type="protein sequence ID" value="ARS89227.1"/>
    <property type="molecule type" value="Genomic_DNA"/>
</dbReference>
<organism evidence="4 5">
    <name type="scientific">Natrarchaeobaculum aegyptiacum</name>
    <dbReference type="NCBI Taxonomy" id="745377"/>
    <lineage>
        <taxon>Archaea</taxon>
        <taxon>Methanobacteriati</taxon>
        <taxon>Methanobacteriota</taxon>
        <taxon>Stenosarchaea group</taxon>
        <taxon>Halobacteria</taxon>
        <taxon>Halobacteriales</taxon>
        <taxon>Natrialbaceae</taxon>
        <taxon>Natrarchaeobaculum</taxon>
    </lineage>
</organism>
<evidence type="ECO:0000313" key="5">
    <source>
        <dbReference type="Proteomes" id="UP000250088"/>
    </source>
</evidence>
<name>A0A2Z2HUN3_9EURY</name>
<evidence type="ECO:0000313" key="4">
    <source>
        <dbReference type="EMBL" id="ARS89227.1"/>
    </source>
</evidence>
<dbReference type="GO" id="GO:0003677">
    <property type="term" value="F:DNA binding"/>
    <property type="evidence" value="ECO:0007669"/>
    <property type="project" value="UniProtKB-KW"/>
</dbReference>
<dbReference type="Pfam" id="PF07282">
    <property type="entry name" value="Cas12f1-like_TNB"/>
    <property type="match status" value="1"/>
</dbReference>
<proteinExistence type="predicted"/>
<dbReference type="InterPro" id="IPR010095">
    <property type="entry name" value="Cas12f1-like_TNB"/>
</dbReference>
<accession>A0A2Z2HUN3</accession>
<evidence type="ECO:0000256" key="1">
    <source>
        <dbReference type="ARBA" id="ARBA00023125"/>
    </source>
</evidence>
<evidence type="ECO:0000259" key="3">
    <source>
        <dbReference type="Pfam" id="PF07282"/>
    </source>
</evidence>
<dbReference type="Proteomes" id="UP000250088">
    <property type="component" value="Chromosome"/>
</dbReference>
<protein>
    <recommendedName>
        <fullName evidence="3">Cas12f1-like TNB domain-containing protein</fullName>
    </recommendedName>
</protein>
<reference evidence="5" key="1">
    <citation type="submission" date="2017-02" db="EMBL/GenBank/DDBJ databases">
        <title>Natronthermophilus aegyptiacus gen. nov.,sp. nov., an aerobic, extremely halophilic alkalithermophilic archaeon isolated from the athalassohaline Wadi An Natrun, Egypt.</title>
        <authorList>
            <person name="Zhao B."/>
        </authorList>
    </citation>
    <scope>NUCLEOTIDE SEQUENCE [LARGE SCALE GENOMIC DNA]</scope>
    <source>
        <strain evidence="5">JW/NM-HA 15</strain>
    </source>
</reference>
<dbReference type="AlphaFoldDB" id="A0A2Z2HUN3"/>
<feature type="region of interest" description="Disordered" evidence="2">
    <location>
        <begin position="146"/>
        <end position="179"/>
    </location>
</feature>
<evidence type="ECO:0000256" key="2">
    <source>
        <dbReference type="SAM" id="MobiDB-lite"/>
    </source>
</evidence>
<keyword evidence="1" id="KW-0238">DNA-binding</keyword>
<dbReference type="KEGG" id="naj:B1756_05345"/>